<accession>A0A9P3Q0U3</accession>
<dbReference type="Proteomes" id="UP001063166">
    <property type="component" value="Unassembled WGS sequence"/>
</dbReference>
<name>A0A9P3Q0U3_LYOSH</name>
<proteinExistence type="predicted"/>
<comment type="caution">
    <text evidence="1">The sequence shown here is derived from an EMBL/GenBank/DDBJ whole genome shotgun (WGS) entry which is preliminary data.</text>
</comment>
<sequence length="104" mass="11213">MNDVSPVCICIAMKGGACGRGTIPDPRCSRRKFPDEQSARTGLHIGREALTTPHASLLQDPLASLSWALESLTMMRSGVRKQTVHLVPVEKCVVVITNEASLSI</sequence>
<reference evidence="1" key="1">
    <citation type="submission" date="2022-07" db="EMBL/GenBank/DDBJ databases">
        <title>The genome of Lyophyllum shimeji provides insight into the initial evolution of ectomycorrhizal fungal genome.</title>
        <authorList>
            <person name="Kobayashi Y."/>
            <person name="Shibata T."/>
            <person name="Hirakawa H."/>
            <person name="Shigenobu S."/>
            <person name="Nishiyama T."/>
            <person name="Yamada A."/>
            <person name="Hasebe M."/>
            <person name="Kawaguchi M."/>
        </authorList>
    </citation>
    <scope>NUCLEOTIDE SEQUENCE</scope>
    <source>
        <strain evidence="1">AT787</strain>
    </source>
</reference>
<keyword evidence="2" id="KW-1185">Reference proteome</keyword>
<evidence type="ECO:0000313" key="1">
    <source>
        <dbReference type="EMBL" id="GLB45109.1"/>
    </source>
</evidence>
<protein>
    <submittedName>
        <fullName evidence="1">Uncharacterized protein</fullName>
    </submittedName>
</protein>
<organism evidence="1 2">
    <name type="scientific">Lyophyllum shimeji</name>
    <name type="common">Hon-shimeji</name>
    <name type="synonym">Tricholoma shimeji</name>
    <dbReference type="NCBI Taxonomy" id="47721"/>
    <lineage>
        <taxon>Eukaryota</taxon>
        <taxon>Fungi</taxon>
        <taxon>Dikarya</taxon>
        <taxon>Basidiomycota</taxon>
        <taxon>Agaricomycotina</taxon>
        <taxon>Agaricomycetes</taxon>
        <taxon>Agaricomycetidae</taxon>
        <taxon>Agaricales</taxon>
        <taxon>Tricholomatineae</taxon>
        <taxon>Lyophyllaceae</taxon>
        <taxon>Lyophyllum</taxon>
    </lineage>
</organism>
<dbReference type="AlphaFoldDB" id="A0A9P3Q0U3"/>
<dbReference type="EMBL" id="BRPK01000020">
    <property type="protein sequence ID" value="GLB45109.1"/>
    <property type="molecule type" value="Genomic_DNA"/>
</dbReference>
<evidence type="ECO:0000313" key="2">
    <source>
        <dbReference type="Proteomes" id="UP001063166"/>
    </source>
</evidence>
<gene>
    <name evidence="1" type="ORF">LshimejAT787_2000140</name>
</gene>